<comment type="cofactor">
    <cofactor evidence="1">
        <name>Zn(2+)</name>
        <dbReference type="ChEBI" id="CHEBI:29105"/>
    </cofactor>
</comment>
<evidence type="ECO:0000256" key="4">
    <source>
        <dbReference type="ARBA" id="ARBA00022723"/>
    </source>
</evidence>
<organism evidence="10 11">
    <name type="scientific">Schaalia cardiffensis F0333</name>
    <dbReference type="NCBI Taxonomy" id="888050"/>
    <lineage>
        <taxon>Bacteria</taxon>
        <taxon>Bacillati</taxon>
        <taxon>Actinomycetota</taxon>
        <taxon>Actinomycetes</taxon>
        <taxon>Actinomycetales</taxon>
        <taxon>Actinomycetaceae</taxon>
        <taxon>Schaalia</taxon>
    </lineage>
</organism>
<dbReference type="PANTHER" id="PTHR11733">
    <property type="entry name" value="ZINC METALLOPROTEASE FAMILY M13 NEPRILYSIN-RELATED"/>
    <property type="match status" value="1"/>
</dbReference>
<dbReference type="AlphaFoldDB" id="N6X720"/>
<dbReference type="eggNOG" id="COG3590">
    <property type="taxonomic scope" value="Bacteria"/>
</dbReference>
<dbReference type="InterPro" id="IPR000718">
    <property type="entry name" value="Peptidase_M13"/>
</dbReference>
<dbReference type="PROSITE" id="PS51885">
    <property type="entry name" value="NEPRILYSIN"/>
    <property type="match status" value="1"/>
</dbReference>
<dbReference type="RefSeq" id="WP_005961546.1">
    <property type="nucleotide sequence ID" value="NZ_CP040505.1"/>
</dbReference>
<dbReference type="InterPro" id="IPR024079">
    <property type="entry name" value="MetalloPept_cat_dom_sf"/>
</dbReference>
<evidence type="ECO:0000256" key="2">
    <source>
        <dbReference type="ARBA" id="ARBA00007357"/>
    </source>
</evidence>
<dbReference type="GO" id="GO:0016485">
    <property type="term" value="P:protein processing"/>
    <property type="evidence" value="ECO:0007669"/>
    <property type="project" value="TreeGrafter"/>
</dbReference>
<dbReference type="Pfam" id="PF05649">
    <property type="entry name" value="Peptidase_M13_N"/>
    <property type="match status" value="1"/>
</dbReference>
<accession>N6X720</accession>
<dbReference type="STRING" id="888050.HMPREF9004_0056"/>
<proteinExistence type="inferred from homology"/>
<evidence type="ECO:0000259" key="8">
    <source>
        <dbReference type="Pfam" id="PF01431"/>
    </source>
</evidence>
<keyword evidence="11" id="KW-1185">Reference proteome</keyword>
<keyword evidence="7" id="KW-0482">Metalloprotease</keyword>
<dbReference type="Proteomes" id="UP000013015">
    <property type="component" value="Unassembled WGS sequence"/>
</dbReference>
<dbReference type="InterPro" id="IPR008753">
    <property type="entry name" value="Peptidase_M13_N"/>
</dbReference>
<keyword evidence="3" id="KW-0645">Protease</keyword>
<reference evidence="10 11" key="1">
    <citation type="submission" date="2013-03" db="EMBL/GenBank/DDBJ databases">
        <title>Reference genome for the Human Microbiome Project.</title>
        <authorList>
            <person name="Aqrawi P."/>
            <person name="Ayvaz T."/>
            <person name="Bess C."/>
            <person name="Blankenburg K."/>
            <person name="Coyle M."/>
            <person name="Deng J."/>
            <person name="Forbes L."/>
            <person name="Fowler G."/>
            <person name="Francisco L."/>
            <person name="Fu Q."/>
            <person name="Gibbs R."/>
            <person name="Gross S."/>
            <person name="Gubbala S."/>
            <person name="Hale W."/>
            <person name="Hemphill L."/>
            <person name="Highlander S."/>
            <person name="Hirani K."/>
            <person name="Jackson L."/>
            <person name="Jakkamsetti A."/>
            <person name="Javaid M."/>
            <person name="Jayaseelan J.C."/>
            <person name="Jiang H."/>
            <person name="Joshi V."/>
            <person name="Korchina V."/>
            <person name="Kovar C."/>
            <person name="Lara F."/>
            <person name="Lee S."/>
            <person name="Liu Y."/>
            <person name="Mata R."/>
            <person name="Mathew T."/>
            <person name="Munidasa M."/>
            <person name="Muzny D."/>
            <person name="Nazareth L."/>
            <person name="Ngo R."/>
            <person name="Nguyen L."/>
            <person name="Nguyen N."/>
            <person name="Okwuonu G."/>
            <person name="Ongeri F."/>
            <person name="Palculict T."/>
            <person name="Patil S."/>
            <person name="Petrosino J."/>
            <person name="Pham C."/>
            <person name="Pham P."/>
            <person name="Pu L.-L."/>
            <person name="Qin X."/>
            <person name="Qu J."/>
            <person name="Reid J."/>
            <person name="Ross M."/>
            <person name="Ruth R."/>
            <person name="Saada N."/>
            <person name="San Lucas F."/>
            <person name="Santibanez J."/>
            <person name="Shang Y."/>
            <person name="Simmons D."/>
            <person name="Song X.-Z."/>
            <person name="Tang L.-Y."/>
            <person name="Thornton R."/>
            <person name="Warren J."/>
            <person name="Weissenberger G."/>
            <person name="Wilczek-Boney K."/>
            <person name="Worley K."/>
            <person name="Youmans B."/>
            <person name="Zhang J."/>
            <person name="Zhang L."/>
            <person name="Zhao Z."/>
            <person name="Zhou C."/>
            <person name="Zhu D."/>
            <person name="Zhu Y."/>
        </authorList>
    </citation>
    <scope>NUCLEOTIDE SEQUENCE [LARGE SCALE GENOMIC DNA]</scope>
    <source>
        <strain evidence="10 11">F0333</strain>
    </source>
</reference>
<comment type="similarity">
    <text evidence="2">Belongs to the peptidase M13 family.</text>
</comment>
<feature type="domain" description="Peptidase M13 N-terminal" evidence="9">
    <location>
        <begin position="21"/>
        <end position="398"/>
    </location>
</feature>
<dbReference type="GO" id="GO:0046872">
    <property type="term" value="F:metal ion binding"/>
    <property type="evidence" value="ECO:0007669"/>
    <property type="project" value="UniProtKB-KW"/>
</dbReference>
<evidence type="ECO:0000256" key="5">
    <source>
        <dbReference type="ARBA" id="ARBA00022801"/>
    </source>
</evidence>
<dbReference type="Gene3D" id="1.10.1380.10">
    <property type="entry name" value="Neutral endopeptidase , domain2"/>
    <property type="match status" value="1"/>
</dbReference>
<dbReference type="SUPFAM" id="SSF55486">
    <property type="entry name" value="Metalloproteases ('zincins'), catalytic domain"/>
    <property type="match status" value="1"/>
</dbReference>
<keyword evidence="4" id="KW-0479">Metal-binding</keyword>
<dbReference type="PANTHER" id="PTHR11733:SF167">
    <property type="entry name" value="FI17812P1-RELATED"/>
    <property type="match status" value="1"/>
</dbReference>
<dbReference type="OrthoDB" id="9775677at2"/>
<dbReference type="HOGENOM" id="CLU_006187_7_2_11"/>
<feature type="domain" description="Peptidase M13 C-terminal" evidence="8">
    <location>
        <begin position="451"/>
        <end position="661"/>
    </location>
</feature>
<dbReference type="CDD" id="cd08662">
    <property type="entry name" value="M13"/>
    <property type="match status" value="1"/>
</dbReference>
<evidence type="ECO:0000256" key="6">
    <source>
        <dbReference type="ARBA" id="ARBA00022833"/>
    </source>
</evidence>
<dbReference type="InterPro" id="IPR018497">
    <property type="entry name" value="Peptidase_M13_C"/>
</dbReference>
<name>N6X720_9ACTO</name>
<dbReference type="GO" id="GO:0005886">
    <property type="term" value="C:plasma membrane"/>
    <property type="evidence" value="ECO:0007669"/>
    <property type="project" value="TreeGrafter"/>
</dbReference>
<dbReference type="InterPro" id="IPR042089">
    <property type="entry name" value="Peptidase_M13_dom_2"/>
</dbReference>
<dbReference type="PATRIC" id="fig|888050.3.peg.54"/>
<keyword evidence="6" id="KW-0862">Zinc</keyword>
<comment type="caution">
    <text evidence="10">The sequence shown here is derived from an EMBL/GenBank/DDBJ whole genome shotgun (WGS) entry which is preliminary data.</text>
</comment>
<evidence type="ECO:0000256" key="3">
    <source>
        <dbReference type="ARBA" id="ARBA00022670"/>
    </source>
</evidence>
<evidence type="ECO:0000313" key="11">
    <source>
        <dbReference type="Proteomes" id="UP000013015"/>
    </source>
</evidence>
<dbReference type="PRINTS" id="PR00786">
    <property type="entry name" value="NEPRILYSIN"/>
</dbReference>
<gene>
    <name evidence="10" type="primary">pepO</name>
    <name evidence="10" type="ORF">HMPREF9004_0056</name>
</gene>
<dbReference type="Gene3D" id="3.40.390.10">
    <property type="entry name" value="Collagenase (Catalytic Domain)"/>
    <property type="match status" value="1"/>
</dbReference>
<keyword evidence="5 10" id="KW-0378">Hydrolase</keyword>
<evidence type="ECO:0000256" key="1">
    <source>
        <dbReference type="ARBA" id="ARBA00001947"/>
    </source>
</evidence>
<protein>
    <submittedName>
        <fullName evidence="10">Metalloendopeptidase PepO</fullName>
        <ecNumber evidence="10">3.4.24.-</ecNumber>
    </submittedName>
</protein>
<evidence type="ECO:0000256" key="7">
    <source>
        <dbReference type="ARBA" id="ARBA00023049"/>
    </source>
</evidence>
<dbReference type="EMBL" id="AQHZ01000001">
    <property type="protein sequence ID" value="ENO19137.1"/>
    <property type="molecule type" value="Genomic_DNA"/>
</dbReference>
<dbReference type="EC" id="3.4.24.-" evidence="10"/>
<evidence type="ECO:0000313" key="10">
    <source>
        <dbReference type="EMBL" id="ENO19137.1"/>
    </source>
</evidence>
<evidence type="ECO:0000259" key="9">
    <source>
        <dbReference type="Pfam" id="PF05649"/>
    </source>
</evidence>
<dbReference type="Pfam" id="PF01431">
    <property type="entry name" value="Peptidase_M13"/>
    <property type="match status" value="1"/>
</dbReference>
<sequence>MTEQLLAHVLDTSARDESIRPQDDFYRHVNGTWLATHEIPAERPIDGTFHFLLDLSEERGKAIAEDAAANLLEDEDAELITTLWAAFMDEERIEADGLAPLTAAFDAVKDAKDRSELATLSGKFSSFGLGTFFGVHVGTDLHDSNARMLDFYQAGIGLPDEAYYREDSYEQIRQDYLAHLAKLLALAELTPDAHDGAQILMDLETAFASHHRDSVSNRDPLLSDNQVTWAQLKEDAPGFDWQAWAEGIGLPVEEGTLVNISQPDFLTAGAHVWSQTPIEDLRLSMLTTLVDSNASLLPSAFVEENFDFFGRILSGTKELRPRWKRALSLIEAHAGESLGRIWVSRHFPPASKDRMDALVAGLLEAYGEAIGECTWMGEGTKAKALEKLSTFRPKIGYPPKWRDMSDLRLDPRATLLEHVVAARAFEIRREFKKLSEPVDRDEWFMTPQTVNAYYNPTLNEIVFPAAILQPPFFDPQADDAVNFGAIGAVIGHEIGHGFDDSGSRFDAHGNLENWWDEEDRSSFEALTSLLVDQYSVLTPKDLEGENAPTVNGALTLGENIGDLAGLSIAWRTWVNALKAKGLTPQSAPVIDGLSGPKRFFYAWARGWRTATRPEFAAQMLAVDPHSPAEFRCNQILKNIDEFHAAFDVREGDGMFLEEGERVHIW</sequence>
<dbReference type="GO" id="GO:0004222">
    <property type="term" value="F:metalloendopeptidase activity"/>
    <property type="evidence" value="ECO:0007669"/>
    <property type="project" value="InterPro"/>
</dbReference>